<dbReference type="EMBL" id="CAJNIZ010024318">
    <property type="protein sequence ID" value="CAE7475714.1"/>
    <property type="molecule type" value="Genomic_DNA"/>
</dbReference>
<evidence type="ECO:0000313" key="2">
    <source>
        <dbReference type="EMBL" id="CAE7475714.1"/>
    </source>
</evidence>
<name>A0A812SB54_SYMPI</name>
<proteinExistence type="predicted"/>
<comment type="caution">
    <text evidence="2">The sequence shown here is derived from an EMBL/GenBank/DDBJ whole genome shotgun (WGS) entry which is preliminary data.</text>
</comment>
<protein>
    <submittedName>
        <fullName evidence="2">Uncharacterized protein</fullName>
    </submittedName>
</protein>
<reference evidence="2" key="1">
    <citation type="submission" date="2021-02" db="EMBL/GenBank/DDBJ databases">
        <authorList>
            <person name="Dougan E. K."/>
            <person name="Rhodes N."/>
            <person name="Thang M."/>
            <person name="Chan C."/>
        </authorList>
    </citation>
    <scope>NUCLEOTIDE SEQUENCE</scope>
</reference>
<evidence type="ECO:0000256" key="1">
    <source>
        <dbReference type="SAM" id="Coils"/>
    </source>
</evidence>
<feature type="non-terminal residue" evidence="2">
    <location>
        <position position="90"/>
    </location>
</feature>
<accession>A0A812SB54</accession>
<dbReference type="Proteomes" id="UP000649617">
    <property type="component" value="Unassembled WGS sequence"/>
</dbReference>
<keyword evidence="1" id="KW-0175">Coiled coil</keyword>
<organism evidence="2 3">
    <name type="scientific">Symbiodinium pilosum</name>
    <name type="common">Dinoflagellate</name>
    <dbReference type="NCBI Taxonomy" id="2952"/>
    <lineage>
        <taxon>Eukaryota</taxon>
        <taxon>Sar</taxon>
        <taxon>Alveolata</taxon>
        <taxon>Dinophyceae</taxon>
        <taxon>Suessiales</taxon>
        <taxon>Symbiodiniaceae</taxon>
        <taxon>Symbiodinium</taxon>
    </lineage>
</organism>
<sequence length="90" mass="10064">VLAQELDDLKRRRVQMRADNRALAQQEKNLKKRRAARQLSDDDFLVLLRQPPGVPHVVVAAPLEHVEGARKAGTRWCPGPAVAAPVDRPE</sequence>
<gene>
    <name evidence="2" type="ORF">SPIL2461_LOCUS12089</name>
</gene>
<feature type="coiled-coil region" evidence="1">
    <location>
        <begin position="6"/>
        <end position="33"/>
    </location>
</feature>
<keyword evidence="3" id="KW-1185">Reference proteome</keyword>
<feature type="non-terminal residue" evidence="2">
    <location>
        <position position="1"/>
    </location>
</feature>
<evidence type="ECO:0000313" key="3">
    <source>
        <dbReference type="Proteomes" id="UP000649617"/>
    </source>
</evidence>
<dbReference type="AlphaFoldDB" id="A0A812SB54"/>